<dbReference type="PANTHER" id="PTHR37318">
    <property type="entry name" value="BSL7504 PROTEIN"/>
    <property type="match status" value="1"/>
</dbReference>
<dbReference type="RefSeq" id="WP_166535927.1">
    <property type="nucleotide sequence ID" value="NZ_JAABLM010000002.1"/>
</dbReference>
<protein>
    <submittedName>
        <fullName evidence="2">Helix-turn-helix domain-containing protein</fullName>
    </submittedName>
</protein>
<accession>A0ABW9Z607</accession>
<dbReference type="InterPro" id="IPR036388">
    <property type="entry name" value="WH-like_DNA-bd_sf"/>
</dbReference>
<dbReference type="Proteomes" id="UP000798602">
    <property type="component" value="Unassembled WGS sequence"/>
</dbReference>
<evidence type="ECO:0000259" key="1">
    <source>
        <dbReference type="Pfam" id="PF13601"/>
    </source>
</evidence>
<name>A0ABW9Z607_9FLAO</name>
<evidence type="ECO:0000313" key="2">
    <source>
        <dbReference type="EMBL" id="NBL64109.1"/>
    </source>
</evidence>
<organism evidence="2 3">
    <name type="scientific">Flavobacterium ichthyis</name>
    <dbReference type="NCBI Taxonomy" id="2698827"/>
    <lineage>
        <taxon>Bacteria</taxon>
        <taxon>Pseudomonadati</taxon>
        <taxon>Bacteroidota</taxon>
        <taxon>Flavobacteriia</taxon>
        <taxon>Flavobacteriales</taxon>
        <taxon>Flavobacteriaceae</taxon>
        <taxon>Flavobacterium</taxon>
    </lineage>
</organism>
<evidence type="ECO:0000313" key="3">
    <source>
        <dbReference type="Proteomes" id="UP000798602"/>
    </source>
</evidence>
<dbReference type="Gene3D" id="1.10.10.10">
    <property type="entry name" value="Winged helix-like DNA-binding domain superfamily/Winged helix DNA-binding domain"/>
    <property type="match status" value="1"/>
</dbReference>
<reference evidence="3" key="1">
    <citation type="submission" date="2020-01" db="EMBL/GenBank/DDBJ databases">
        <title>Sphingomonas sp. strain CSW-10.</title>
        <authorList>
            <person name="Chen W.-M."/>
        </authorList>
    </citation>
    <scope>NUCLEOTIDE SEQUENCE [LARGE SCALE GENOMIC DNA]</scope>
    <source>
        <strain evidence="3">NST-5</strain>
    </source>
</reference>
<feature type="domain" description="Winged helix DNA-binding" evidence="1">
    <location>
        <begin position="16"/>
        <end position="95"/>
    </location>
</feature>
<dbReference type="EMBL" id="JAABLM010000002">
    <property type="protein sequence ID" value="NBL64109.1"/>
    <property type="molecule type" value="Genomic_DNA"/>
</dbReference>
<proteinExistence type="predicted"/>
<dbReference type="Pfam" id="PF13601">
    <property type="entry name" value="HTH_34"/>
    <property type="match status" value="1"/>
</dbReference>
<dbReference type="InterPro" id="IPR027395">
    <property type="entry name" value="WH_DNA-bd_dom"/>
</dbReference>
<dbReference type="PANTHER" id="PTHR37318:SF1">
    <property type="entry name" value="BSL7504 PROTEIN"/>
    <property type="match status" value="1"/>
</dbReference>
<dbReference type="InterPro" id="IPR036390">
    <property type="entry name" value="WH_DNA-bd_sf"/>
</dbReference>
<comment type="caution">
    <text evidence="2">The sequence shown here is derived from an EMBL/GenBank/DDBJ whole genome shotgun (WGS) entry which is preliminary data.</text>
</comment>
<gene>
    <name evidence="2" type="ORF">GV828_02720</name>
</gene>
<dbReference type="SUPFAM" id="SSF46785">
    <property type="entry name" value="Winged helix' DNA-binding domain"/>
    <property type="match status" value="1"/>
</dbReference>
<sequence length="98" mass="11067">MKHIIQNINKAFDHRIRLGIMSVLMVNESADFNMLKELLGVTDGNLASHTKALEAEKYIVVEKQFIGKRPNTKYLATKEGRKAFTAHIEALEKLIGKS</sequence>
<keyword evidence="3" id="KW-1185">Reference proteome</keyword>